<protein>
    <submittedName>
        <fullName evidence="3">Uncharacterized protein</fullName>
    </submittedName>
</protein>
<feature type="region of interest" description="Disordered" evidence="1">
    <location>
        <begin position="82"/>
        <end position="141"/>
    </location>
</feature>
<feature type="compositionally biased region" description="Pro residues" evidence="1">
    <location>
        <begin position="82"/>
        <end position="99"/>
    </location>
</feature>
<dbReference type="WBParaSite" id="PSAMB.scaffold1875size27024.g15384.t1">
    <property type="protein sequence ID" value="PSAMB.scaffold1875size27024.g15384.t1"/>
    <property type="gene ID" value="PSAMB.scaffold1875size27024.g15384"/>
</dbReference>
<reference evidence="3" key="1">
    <citation type="submission" date="2022-11" db="UniProtKB">
        <authorList>
            <consortium name="WormBaseParasite"/>
        </authorList>
    </citation>
    <scope>IDENTIFICATION</scope>
</reference>
<proteinExistence type="predicted"/>
<organism evidence="2 3">
    <name type="scientific">Plectus sambesii</name>
    <dbReference type="NCBI Taxonomy" id="2011161"/>
    <lineage>
        <taxon>Eukaryota</taxon>
        <taxon>Metazoa</taxon>
        <taxon>Ecdysozoa</taxon>
        <taxon>Nematoda</taxon>
        <taxon>Chromadorea</taxon>
        <taxon>Plectida</taxon>
        <taxon>Plectina</taxon>
        <taxon>Plectoidea</taxon>
        <taxon>Plectidae</taxon>
        <taxon>Plectus</taxon>
    </lineage>
</organism>
<evidence type="ECO:0000313" key="3">
    <source>
        <dbReference type="WBParaSite" id="PSAMB.scaffold1875size27024.g15384.t1"/>
    </source>
</evidence>
<dbReference type="AlphaFoldDB" id="A0A914VGT8"/>
<evidence type="ECO:0000313" key="2">
    <source>
        <dbReference type="Proteomes" id="UP000887566"/>
    </source>
</evidence>
<dbReference type="Proteomes" id="UP000887566">
    <property type="component" value="Unplaced"/>
</dbReference>
<accession>A0A914VGT8</accession>
<keyword evidence="2" id="KW-1185">Reference proteome</keyword>
<sequence>MTRRERLARPYSGKHRTVLAFGWSIGAPKRGALIHCVGHCVHIAHDRDPPTTSVSGMGWSPGLFVRVMHAGGRPDVVLSWPWPPELSPPEPPPPPPPLPLRNNDSFDCLLFGDDGSTQRKKPNCSANGLRRARRQETRLAV</sequence>
<evidence type="ECO:0000256" key="1">
    <source>
        <dbReference type="SAM" id="MobiDB-lite"/>
    </source>
</evidence>
<name>A0A914VGT8_9BILA</name>